<feature type="transmembrane region" description="Helical" evidence="1">
    <location>
        <begin position="6"/>
        <end position="25"/>
    </location>
</feature>
<dbReference type="STRING" id="290052.ASU35_02905"/>
<keyword evidence="1" id="KW-0812">Transmembrane</keyword>
<gene>
    <name evidence="2" type="ORF">ASU35_02905</name>
</gene>
<sequence length="139" mass="16418">MNNRKFKIRIAVVVIILLAFYTYWLKDTKIKIPEENVMFIIYETQSNREITDSDVKRDIIEIIEGFKVRRNVFGEYLPVGGFAKKDGNILITIMDYNKPERYEVYIRTNGKSFLNIPGKGKFIIEDKKVLVDYLERSLK</sequence>
<evidence type="ECO:0000313" key="3">
    <source>
        <dbReference type="Proteomes" id="UP000054874"/>
    </source>
</evidence>
<keyword evidence="1" id="KW-1133">Transmembrane helix</keyword>
<evidence type="ECO:0000256" key="1">
    <source>
        <dbReference type="SAM" id="Phobius"/>
    </source>
</evidence>
<protein>
    <submittedName>
        <fullName evidence="2">Uncharacterized protein</fullName>
    </submittedName>
</protein>
<dbReference type="RefSeq" id="WP_058353408.1">
    <property type="nucleotide sequence ID" value="NZ_CABMMD010000175.1"/>
</dbReference>
<keyword evidence="3" id="KW-1185">Reference proteome</keyword>
<proteinExistence type="predicted"/>
<comment type="caution">
    <text evidence="2">The sequence shown here is derived from an EMBL/GenBank/DDBJ whole genome shotgun (WGS) entry which is preliminary data.</text>
</comment>
<dbReference type="EMBL" id="LNAM01000175">
    <property type="protein sequence ID" value="KSV58367.1"/>
    <property type="molecule type" value="Genomic_DNA"/>
</dbReference>
<dbReference type="Proteomes" id="UP000054874">
    <property type="component" value="Unassembled WGS sequence"/>
</dbReference>
<keyword evidence="1" id="KW-0472">Membrane</keyword>
<dbReference type="AlphaFoldDB" id="A0A0V8QCP3"/>
<name>A0A0V8QCP3_9FIRM</name>
<accession>A0A0V8QCP3</accession>
<organism evidence="2 3">
    <name type="scientific">Acetivibrio ethanolgignens</name>
    <dbReference type="NCBI Taxonomy" id="290052"/>
    <lineage>
        <taxon>Bacteria</taxon>
        <taxon>Bacillati</taxon>
        <taxon>Bacillota</taxon>
        <taxon>Clostridia</taxon>
        <taxon>Eubacteriales</taxon>
        <taxon>Oscillospiraceae</taxon>
        <taxon>Acetivibrio</taxon>
    </lineage>
</organism>
<evidence type="ECO:0000313" key="2">
    <source>
        <dbReference type="EMBL" id="KSV58367.1"/>
    </source>
</evidence>
<reference evidence="2 3" key="1">
    <citation type="submission" date="2015-11" db="EMBL/GenBank/DDBJ databases">
        <title>Butyribacter intestini gen. nov., sp. nov., a butyric acid-producing bacterium of the family Lachnospiraceae isolated from the human faeces.</title>
        <authorList>
            <person name="Zou Y."/>
            <person name="Xue W."/>
            <person name="Luo G."/>
            <person name="Lv M."/>
        </authorList>
    </citation>
    <scope>NUCLEOTIDE SEQUENCE [LARGE SCALE GENOMIC DNA]</scope>
    <source>
        <strain evidence="2 3">ACET-33324</strain>
    </source>
</reference>